<protein>
    <submittedName>
        <fullName evidence="1">Uncharacterized protein</fullName>
    </submittedName>
</protein>
<organism evidence="1">
    <name type="scientific">Lepeophtheirus salmonis</name>
    <name type="common">Salmon louse</name>
    <name type="synonym">Caligus salmonis</name>
    <dbReference type="NCBI Taxonomy" id="72036"/>
    <lineage>
        <taxon>Eukaryota</taxon>
        <taxon>Metazoa</taxon>
        <taxon>Ecdysozoa</taxon>
        <taxon>Arthropoda</taxon>
        <taxon>Crustacea</taxon>
        <taxon>Multicrustacea</taxon>
        <taxon>Hexanauplia</taxon>
        <taxon>Copepoda</taxon>
        <taxon>Siphonostomatoida</taxon>
        <taxon>Caligidae</taxon>
        <taxon>Lepeophtheirus</taxon>
    </lineage>
</organism>
<sequence>MKTNDERTEEHTAIVESQKGTKLQVTDEVHIYPSGINANDKALKNPILFP</sequence>
<proteinExistence type="predicted"/>
<dbReference type="AlphaFoldDB" id="A0A0K2VA17"/>
<evidence type="ECO:0000313" key="1">
    <source>
        <dbReference type="EMBL" id="CDW47175.1"/>
    </source>
</evidence>
<reference evidence="1" key="1">
    <citation type="submission" date="2014-05" db="EMBL/GenBank/DDBJ databases">
        <authorList>
            <person name="Chronopoulou M."/>
        </authorList>
    </citation>
    <scope>NUCLEOTIDE SEQUENCE</scope>
    <source>
        <tissue evidence="1">Whole organism</tissue>
    </source>
</reference>
<accession>A0A0K2VA17</accession>
<name>A0A0K2VA17_LEPSM</name>
<dbReference type="EMBL" id="HACA01029814">
    <property type="protein sequence ID" value="CDW47175.1"/>
    <property type="molecule type" value="Transcribed_RNA"/>
</dbReference>